<sequence>MDKKQYLTTSEFAKLCGVTKHTLFYYDEIGLLKPSFLGENGYRYYDWRLSSTVDLISVLKDTGSSLKEIKTYIKEGNLEDLKQLLKDKKRIIDKKVKSLTHLTKLIDNTIIGIDNEKKYPRDPFIEFRDESYYIIEKFPKDFTIKGYSETISNHIMYCDDNYYGNDFFIGFSISADKLPSSELELYDFVHTRISSKVKDEKLFIREKGYYVVYYYEGSYESLHIANQRIIDYLNEEGYEMIGYSFEHEIVNFLLTSNPDKYITEISIQIRKNM</sequence>
<dbReference type="InterPro" id="IPR009061">
    <property type="entry name" value="DNA-bd_dom_put_sf"/>
</dbReference>
<dbReference type="AlphaFoldDB" id="A0A449BC38"/>
<dbReference type="InterPro" id="IPR047057">
    <property type="entry name" value="MerR_fam"/>
</dbReference>
<dbReference type="Pfam" id="PF13411">
    <property type="entry name" value="MerR_1"/>
    <property type="match status" value="1"/>
</dbReference>
<gene>
    <name evidence="3" type="primary">mta</name>
    <name evidence="3" type="ORF">NCTC10138_00358</name>
</gene>
<keyword evidence="4" id="KW-1185">Reference proteome</keyword>
<dbReference type="GO" id="GO:0003677">
    <property type="term" value="F:DNA binding"/>
    <property type="evidence" value="ECO:0007669"/>
    <property type="project" value="UniProtKB-KW"/>
</dbReference>
<dbReference type="InterPro" id="IPR011256">
    <property type="entry name" value="Reg_factor_effector_dom_sf"/>
</dbReference>
<dbReference type="SMART" id="SM00422">
    <property type="entry name" value="HTH_MERR"/>
    <property type="match status" value="1"/>
</dbReference>
<evidence type="ECO:0000313" key="4">
    <source>
        <dbReference type="Proteomes" id="UP000289841"/>
    </source>
</evidence>
<dbReference type="Gene3D" id="1.10.1660.10">
    <property type="match status" value="1"/>
</dbReference>
<dbReference type="Proteomes" id="UP000289841">
    <property type="component" value="Chromosome"/>
</dbReference>
<name>A0A449BC38_HAPAX</name>
<reference evidence="3 4" key="1">
    <citation type="submission" date="2019-01" db="EMBL/GenBank/DDBJ databases">
        <authorList>
            <consortium name="Pathogen Informatics"/>
        </authorList>
    </citation>
    <scope>NUCLEOTIDE SEQUENCE [LARGE SCALE GENOMIC DNA]</scope>
    <source>
        <strain evidence="3 4">NCTC10138</strain>
    </source>
</reference>
<evidence type="ECO:0000313" key="3">
    <source>
        <dbReference type="EMBL" id="VEU80005.1"/>
    </source>
</evidence>
<dbReference type="KEGG" id="aaxa:NCTC10138_00358"/>
<dbReference type="PROSITE" id="PS50937">
    <property type="entry name" value="HTH_MERR_2"/>
    <property type="match status" value="1"/>
</dbReference>
<evidence type="ECO:0000259" key="2">
    <source>
        <dbReference type="PROSITE" id="PS50937"/>
    </source>
</evidence>
<protein>
    <submittedName>
        <fullName evidence="3">Multidrug transporter activation protein</fullName>
    </submittedName>
</protein>
<dbReference type="Gene3D" id="3.20.80.10">
    <property type="entry name" value="Regulatory factor, effector binding domain"/>
    <property type="match status" value="1"/>
</dbReference>
<feature type="domain" description="HTH merR-type" evidence="2">
    <location>
        <begin position="6"/>
        <end position="75"/>
    </location>
</feature>
<dbReference type="PANTHER" id="PTHR30204:SF85">
    <property type="entry name" value="MULTIDRUG-EFFLUX TRANSPORTER 2 REGULATOR"/>
    <property type="match status" value="1"/>
</dbReference>
<dbReference type="PROSITE" id="PS00552">
    <property type="entry name" value="HTH_MERR_1"/>
    <property type="match status" value="1"/>
</dbReference>
<keyword evidence="1" id="KW-0238">DNA-binding</keyword>
<dbReference type="SUPFAM" id="SSF46955">
    <property type="entry name" value="Putative DNA-binding domain"/>
    <property type="match status" value="1"/>
</dbReference>
<proteinExistence type="predicted"/>
<organism evidence="3 4">
    <name type="scientific">Haploplasma axanthum</name>
    <name type="common">Acholeplasma axanthum</name>
    <dbReference type="NCBI Taxonomy" id="29552"/>
    <lineage>
        <taxon>Bacteria</taxon>
        <taxon>Bacillati</taxon>
        <taxon>Mycoplasmatota</taxon>
        <taxon>Mollicutes</taxon>
        <taxon>Acholeplasmatales</taxon>
        <taxon>Acholeplasmataceae</taxon>
        <taxon>Haploplasma</taxon>
    </lineage>
</organism>
<dbReference type="RefSeq" id="WP_026390089.1">
    <property type="nucleotide sequence ID" value="NZ_LR215048.1"/>
</dbReference>
<dbReference type="STRING" id="1278311.GCA_000428705_00399"/>
<dbReference type="EMBL" id="LR215048">
    <property type="protein sequence ID" value="VEU80005.1"/>
    <property type="molecule type" value="Genomic_DNA"/>
</dbReference>
<evidence type="ECO:0000256" key="1">
    <source>
        <dbReference type="ARBA" id="ARBA00023125"/>
    </source>
</evidence>
<dbReference type="OrthoDB" id="9814833at2"/>
<dbReference type="PANTHER" id="PTHR30204">
    <property type="entry name" value="REDOX-CYCLING DRUG-SENSING TRANSCRIPTIONAL ACTIVATOR SOXR"/>
    <property type="match status" value="1"/>
</dbReference>
<dbReference type="SUPFAM" id="SSF55136">
    <property type="entry name" value="Probable bacterial effector-binding domain"/>
    <property type="match status" value="1"/>
</dbReference>
<dbReference type="GO" id="GO:0003700">
    <property type="term" value="F:DNA-binding transcription factor activity"/>
    <property type="evidence" value="ECO:0007669"/>
    <property type="project" value="InterPro"/>
</dbReference>
<dbReference type="InterPro" id="IPR000551">
    <property type="entry name" value="MerR-type_HTH_dom"/>
</dbReference>
<accession>A0A449BC38</accession>